<dbReference type="InterPro" id="IPR013785">
    <property type="entry name" value="Aldolase_TIM"/>
</dbReference>
<reference evidence="1 4" key="2">
    <citation type="submission" date="2020-01" db="EMBL/GenBank/DDBJ databases">
        <title>Insect and environment-associated Actinomycetes.</title>
        <authorList>
            <person name="Currrie C."/>
            <person name="Chevrette M."/>
            <person name="Carlson C."/>
            <person name="Stubbendieck R."/>
            <person name="Wendt-Pienkowski E."/>
        </authorList>
    </citation>
    <scope>NUCLEOTIDE SEQUENCE [LARGE SCALE GENOMIC DNA]</scope>
    <source>
        <strain evidence="1 4">SID8386</strain>
    </source>
</reference>
<dbReference type="STRING" id="112413.SAMN05421854_121113"/>
<proteinExistence type="predicted"/>
<evidence type="ECO:0000313" key="1">
    <source>
        <dbReference type="EMBL" id="NEC56739.1"/>
    </source>
</evidence>
<evidence type="ECO:0000313" key="2">
    <source>
        <dbReference type="EMBL" id="SFQ73519.1"/>
    </source>
</evidence>
<dbReference type="Gene3D" id="3.20.20.70">
    <property type="entry name" value="Aldolase class I"/>
    <property type="match status" value="1"/>
</dbReference>
<dbReference type="AlphaFoldDB" id="A0A1I6AY08"/>
<dbReference type="EMBL" id="JAAGNC010000078">
    <property type="protein sequence ID" value="NEC56739.1"/>
    <property type="molecule type" value="Genomic_DNA"/>
</dbReference>
<organism evidence="2 3">
    <name type="scientific">Amycolatopsis rubida</name>
    <dbReference type="NCBI Taxonomy" id="112413"/>
    <lineage>
        <taxon>Bacteria</taxon>
        <taxon>Bacillati</taxon>
        <taxon>Actinomycetota</taxon>
        <taxon>Actinomycetes</taxon>
        <taxon>Pseudonocardiales</taxon>
        <taxon>Pseudonocardiaceae</taxon>
        <taxon>Amycolatopsis</taxon>
    </lineage>
</organism>
<keyword evidence="4" id="KW-1185">Reference proteome</keyword>
<name>A0A1I6AY08_9PSEU</name>
<evidence type="ECO:0000313" key="3">
    <source>
        <dbReference type="Proteomes" id="UP000199137"/>
    </source>
</evidence>
<gene>
    <name evidence="1" type="ORF">G3I59_14400</name>
    <name evidence="2" type="ORF">SAMN05421854_121113</name>
</gene>
<evidence type="ECO:0000313" key="4">
    <source>
        <dbReference type="Proteomes" id="UP000470404"/>
    </source>
</evidence>
<sequence>MLRFPKQVCATLGIDVPIGSASGLERERSGTLALTWTDPDEAIRRIREVRRRTDRPFAVNLVLGFPIGDVLDACLAEEVPPGSPHV</sequence>
<dbReference type="Proteomes" id="UP000199137">
    <property type="component" value="Unassembled WGS sequence"/>
</dbReference>
<protein>
    <recommendedName>
        <fullName evidence="5">Nitronate monooxygenase</fullName>
    </recommendedName>
</protein>
<accession>A0A1I6AY08</accession>
<dbReference type="EMBL" id="FOWC01000021">
    <property type="protein sequence ID" value="SFQ73519.1"/>
    <property type="molecule type" value="Genomic_DNA"/>
</dbReference>
<evidence type="ECO:0008006" key="5">
    <source>
        <dbReference type="Google" id="ProtNLM"/>
    </source>
</evidence>
<dbReference type="RefSeq" id="WP_163069779.1">
    <property type="nucleotide sequence ID" value="NZ_JAAGNC010000078.1"/>
</dbReference>
<dbReference type="Proteomes" id="UP000470404">
    <property type="component" value="Unassembled WGS sequence"/>
</dbReference>
<reference evidence="2 3" key="1">
    <citation type="submission" date="2016-10" db="EMBL/GenBank/DDBJ databases">
        <authorList>
            <person name="de Groot N.N."/>
        </authorList>
    </citation>
    <scope>NUCLEOTIDE SEQUENCE [LARGE SCALE GENOMIC DNA]</scope>
    <source>
        <strain evidence="2 3">DSM 44637</strain>
    </source>
</reference>